<dbReference type="Proteomes" id="UP000027143">
    <property type="component" value="Unassembled WGS sequence"/>
</dbReference>
<proteinExistence type="predicted"/>
<keyword evidence="2" id="KW-1185">Reference proteome</keyword>
<organism evidence="1 2">
    <name type="scientific">Bartonella quintana JK 68</name>
    <dbReference type="NCBI Taxonomy" id="1134503"/>
    <lineage>
        <taxon>Bacteria</taxon>
        <taxon>Pseudomonadati</taxon>
        <taxon>Pseudomonadota</taxon>
        <taxon>Alphaproteobacteria</taxon>
        <taxon>Hyphomicrobiales</taxon>
        <taxon>Bartonellaceae</taxon>
        <taxon>Bartonella</taxon>
    </lineage>
</organism>
<dbReference type="EMBL" id="AHPD01000007">
    <property type="protein sequence ID" value="KEC66191.1"/>
    <property type="molecule type" value="Genomic_DNA"/>
</dbReference>
<accession>A0ABR4SPX3</accession>
<name>A0ABR4SPX3_BARQI</name>
<gene>
    <name evidence="1" type="ORF">O7U_00722</name>
</gene>
<evidence type="ECO:0000313" key="2">
    <source>
        <dbReference type="Proteomes" id="UP000027143"/>
    </source>
</evidence>
<comment type="caution">
    <text evidence="1">The sequence shown here is derived from an EMBL/GenBank/DDBJ whole genome shotgun (WGS) entry which is preliminary data.</text>
</comment>
<sequence length="61" mass="7285">MTEQKLFSSLMLFFITKFDYKIWTTYSPCEATICHRKMQYSYLYVRTQTTSSALTIAFPDH</sequence>
<reference evidence="1 2" key="1">
    <citation type="submission" date="2012-04" db="EMBL/GenBank/DDBJ databases">
        <title>The Genome Sequence of Bartonella quintana JK 68.</title>
        <authorList>
            <consortium name="The Broad Institute Genome Sequencing Platform"/>
            <consortium name="The Broad Institute Genome Sequencing Center for Infectious Disease"/>
            <person name="Feldgarden M."/>
            <person name="Kirby J."/>
            <person name="Kosoy M."/>
            <person name="Birtles R."/>
            <person name="Probert W.S."/>
            <person name="Chiaraviglio L."/>
            <person name="Walker B."/>
            <person name="Young S.K."/>
            <person name="Zeng Q."/>
            <person name="Gargeya S."/>
            <person name="Fitzgerald M."/>
            <person name="Haas B."/>
            <person name="Abouelleil A."/>
            <person name="Alvarado L."/>
            <person name="Arachchi H.M."/>
            <person name="Berlin A.M."/>
            <person name="Chapman S.B."/>
            <person name="Goldberg J."/>
            <person name="Griggs A."/>
            <person name="Gujja S."/>
            <person name="Hansen M."/>
            <person name="Howarth C."/>
            <person name="Imamovic A."/>
            <person name="Larimer J."/>
            <person name="McCowen C."/>
            <person name="Montmayeur A."/>
            <person name="Murphy C."/>
            <person name="Neiman D."/>
            <person name="Pearson M."/>
            <person name="Priest M."/>
            <person name="Roberts A."/>
            <person name="Saif S."/>
            <person name="Shea T."/>
            <person name="Sisk P."/>
            <person name="Sykes S."/>
            <person name="Wortman J."/>
            <person name="Nusbaum C."/>
            <person name="Birren B."/>
        </authorList>
    </citation>
    <scope>NUCLEOTIDE SEQUENCE [LARGE SCALE GENOMIC DNA]</scope>
    <source>
        <strain evidence="1 2">JK 68</strain>
    </source>
</reference>
<evidence type="ECO:0000313" key="1">
    <source>
        <dbReference type="EMBL" id="KEC66191.1"/>
    </source>
</evidence>
<protein>
    <submittedName>
        <fullName evidence="1">Uncharacterized protein</fullName>
    </submittedName>
</protein>